<gene>
    <name evidence="2" type="ORF">Mb0201</name>
</gene>
<organism evidence="2">
    <name type="scientific">Megavirus baoshan</name>
    <dbReference type="NCBI Taxonomy" id="2496520"/>
    <lineage>
        <taxon>Viruses</taxon>
        <taxon>Varidnaviria</taxon>
        <taxon>Bamfordvirae</taxon>
        <taxon>Nucleocytoviricota</taxon>
        <taxon>Megaviricetes</taxon>
        <taxon>Imitervirales</taxon>
        <taxon>Mimiviridae</taxon>
        <taxon>Megamimivirinae</taxon>
        <taxon>Megavirus</taxon>
        <taxon>Megavirus baoshanense</taxon>
    </lineage>
</organism>
<accession>A0A8K1W9C8</accession>
<proteinExistence type="predicted"/>
<keyword evidence="1" id="KW-0812">Transmembrane</keyword>
<reference evidence="2" key="1">
    <citation type="submission" date="2018-03" db="EMBL/GenBank/DDBJ databases">
        <title>Draft genome sequences of Megaviruse, new member of the family Mimiviridae isolated from water in Shanghai, China.</title>
        <authorList>
            <person name="Xia Y."/>
        </authorList>
    </citation>
    <scope>NUCLEOTIDE SEQUENCE</scope>
    <source>
        <strain evidence="2">SH</strain>
    </source>
</reference>
<sequence>MIWTIIISIGLIFLGYVWSKYENSKTLNPALSYRGAVLSCGVIVGIFIGLWIGIFIGLGVGVVISSGMELGKSIVN</sequence>
<name>A0A8K1W9C8_9VIRU</name>
<keyword evidence="1" id="KW-1133">Transmembrane helix</keyword>
<keyword evidence="1" id="KW-0472">Membrane</keyword>
<feature type="transmembrane region" description="Helical" evidence="1">
    <location>
        <begin position="35"/>
        <end position="64"/>
    </location>
</feature>
<evidence type="ECO:0000313" key="2">
    <source>
        <dbReference type="EMBL" id="UFX99761.1"/>
    </source>
</evidence>
<protein>
    <submittedName>
        <fullName evidence="2">Uncharacterized protein</fullName>
    </submittedName>
</protein>
<dbReference type="EMBL" id="MH046811">
    <property type="protein sequence ID" value="UFX99761.1"/>
    <property type="molecule type" value="Genomic_DNA"/>
</dbReference>
<evidence type="ECO:0000256" key="1">
    <source>
        <dbReference type="SAM" id="Phobius"/>
    </source>
</evidence>